<organism evidence="1 2">
    <name type="scientific">Stephania japonica</name>
    <dbReference type="NCBI Taxonomy" id="461633"/>
    <lineage>
        <taxon>Eukaryota</taxon>
        <taxon>Viridiplantae</taxon>
        <taxon>Streptophyta</taxon>
        <taxon>Embryophyta</taxon>
        <taxon>Tracheophyta</taxon>
        <taxon>Spermatophyta</taxon>
        <taxon>Magnoliopsida</taxon>
        <taxon>Ranunculales</taxon>
        <taxon>Menispermaceae</taxon>
        <taxon>Menispermoideae</taxon>
        <taxon>Cissampelideae</taxon>
        <taxon>Stephania</taxon>
    </lineage>
</organism>
<comment type="caution">
    <text evidence="1">The sequence shown here is derived from an EMBL/GenBank/DDBJ whole genome shotgun (WGS) entry which is preliminary data.</text>
</comment>
<dbReference type="Proteomes" id="UP001417504">
    <property type="component" value="Unassembled WGS sequence"/>
</dbReference>
<keyword evidence="2" id="KW-1185">Reference proteome</keyword>
<reference evidence="1 2" key="1">
    <citation type="submission" date="2024-01" db="EMBL/GenBank/DDBJ databases">
        <title>Genome assemblies of Stephania.</title>
        <authorList>
            <person name="Yang L."/>
        </authorList>
    </citation>
    <scope>NUCLEOTIDE SEQUENCE [LARGE SCALE GENOMIC DNA]</scope>
    <source>
        <strain evidence="1">QJT</strain>
        <tissue evidence="1">Leaf</tissue>
    </source>
</reference>
<proteinExistence type="predicted"/>
<evidence type="ECO:0000313" key="1">
    <source>
        <dbReference type="EMBL" id="KAK9110056.1"/>
    </source>
</evidence>
<gene>
    <name evidence="1" type="ORF">Sjap_018116</name>
</gene>
<dbReference type="AlphaFoldDB" id="A0AAP0I817"/>
<accession>A0AAP0I817</accession>
<sequence length="108" mass="11750">MLSFVSSPPLKPLLYPAETLKPSPAETIPCCKEGNQRESRLCAYAGTIELLLALSWFISPAETPPLLKPSPSVRREINGKVGSMLVLEQLNSFSLSVGSSPLLKHLPY</sequence>
<dbReference type="EMBL" id="JBBNAE010000007">
    <property type="protein sequence ID" value="KAK9110056.1"/>
    <property type="molecule type" value="Genomic_DNA"/>
</dbReference>
<evidence type="ECO:0000313" key="2">
    <source>
        <dbReference type="Proteomes" id="UP001417504"/>
    </source>
</evidence>
<protein>
    <submittedName>
        <fullName evidence="1">Uncharacterized protein</fullName>
    </submittedName>
</protein>
<name>A0AAP0I817_9MAGN</name>